<dbReference type="InterPro" id="IPR041492">
    <property type="entry name" value="HAD_2"/>
</dbReference>
<protein>
    <submittedName>
        <fullName evidence="1">HAD family phosphatase</fullName>
    </submittedName>
</protein>
<dbReference type="InterPro" id="IPR036412">
    <property type="entry name" value="HAD-like_sf"/>
</dbReference>
<dbReference type="SUPFAM" id="SSF56784">
    <property type="entry name" value="HAD-like"/>
    <property type="match status" value="1"/>
</dbReference>
<evidence type="ECO:0000313" key="1">
    <source>
        <dbReference type="EMBL" id="MCB6185231.1"/>
    </source>
</evidence>
<comment type="caution">
    <text evidence="1">The sequence shown here is derived from an EMBL/GenBank/DDBJ whole genome shotgun (WGS) entry which is preliminary data.</text>
</comment>
<keyword evidence="2" id="KW-1185">Reference proteome</keyword>
<dbReference type="PANTHER" id="PTHR18901:SF38">
    <property type="entry name" value="PSEUDOURIDINE-5'-PHOSPHATASE"/>
    <property type="match status" value="1"/>
</dbReference>
<dbReference type="InterPro" id="IPR006439">
    <property type="entry name" value="HAD-SF_hydro_IA"/>
</dbReference>
<dbReference type="Gene3D" id="1.10.150.240">
    <property type="entry name" value="Putative phosphatase, domain 2"/>
    <property type="match status" value="1"/>
</dbReference>
<dbReference type="SFLD" id="SFLDG01135">
    <property type="entry name" value="C1.5.6:_HAD__Beta-PGM__Phospha"/>
    <property type="match status" value="1"/>
</dbReference>
<accession>A0ABS8DBC7</accession>
<proteinExistence type="predicted"/>
<sequence length="227" mass="24355">MTTVKISAVLFDMDGLMLDTEVIAQKAGMAACADFGFNMTLEIAMQLLGRNSRDADVFLSATFGPTFDAAKVRERFKARYEEALFTSGIPVKPGLHEMLDWLEGVPLPKAVATSTRHDMACKKLESVNVLHRFPHLVGGDQVKNGKPSPDIFLEAAARLSVNPAECIVLEDSEAGVRAALAAGMMPIMIPDLKAPTEELLSHGITVCPNLSAAVRHIAASGGFKYGI</sequence>
<gene>
    <name evidence="1" type="ORF">LIN78_16920</name>
</gene>
<dbReference type="PANTHER" id="PTHR18901">
    <property type="entry name" value="2-DEOXYGLUCOSE-6-PHOSPHATE PHOSPHATASE 2"/>
    <property type="match status" value="1"/>
</dbReference>
<dbReference type="SFLD" id="SFLDG01129">
    <property type="entry name" value="C1.5:_HAD__Beta-PGM__Phosphata"/>
    <property type="match status" value="1"/>
</dbReference>
<dbReference type="NCBIfam" id="TIGR01509">
    <property type="entry name" value="HAD-SF-IA-v3"/>
    <property type="match status" value="1"/>
</dbReference>
<dbReference type="RefSeq" id="WP_227182062.1">
    <property type="nucleotide sequence ID" value="NZ_JAJBZT010000013.1"/>
</dbReference>
<name>A0ABS8DBC7_9NEIS</name>
<evidence type="ECO:0000313" key="2">
    <source>
        <dbReference type="Proteomes" id="UP001165395"/>
    </source>
</evidence>
<dbReference type="InterPro" id="IPR023198">
    <property type="entry name" value="PGP-like_dom2"/>
</dbReference>
<dbReference type="Pfam" id="PF13419">
    <property type="entry name" value="HAD_2"/>
    <property type="match status" value="1"/>
</dbReference>
<dbReference type="Gene3D" id="3.40.50.1000">
    <property type="entry name" value="HAD superfamily/HAD-like"/>
    <property type="match status" value="1"/>
</dbReference>
<dbReference type="InterPro" id="IPR023214">
    <property type="entry name" value="HAD_sf"/>
</dbReference>
<dbReference type="EMBL" id="JAJBZT010000013">
    <property type="protein sequence ID" value="MCB6185231.1"/>
    <property type="molecule type" value="Genomic_DNA"/>
</dbReference>
<dbReference type="SFLD" id="SFLDS00003">
    <property type="entry name" value="Haloacid_Dehalogenase"/>
    <property type="match status" value="1"/>
</dbReference>
<dbReference type="Proteomes" id="UP001165395">
    <property type="component" value="Unassembled WGS sequence"/>
</dbReference>
<dbReference type="CDD" id="cd07505">
    <property type="entry name" value="HAD_BPGM-like"/>
    <property type="match status" value="1"/>
</dbReference>
<organism evidence="1 2">
    <name type="scientific">Leeia speluncae</name>
    <dbReference type="NCBI Taxonomy" id="2884804"/>
    <lineage>
        <taxon>Bacteria</taxon>
        <taxon>Pseudomonadati</taxon>
        <taxon>Pseudomonadota</taxon>
        <taxon>Betaproteobacteria</taxon>
        <taxon>Neisseriales</taxon>
        <taxon>Leeiaceae</taxon>
        <taxon>Leeia</taxon>
    </lineage>
</organism>
<reference evidence="1" key="1">
    <citation type="submission" date="2021-10" db="EMBL/GenBank/DDBJ databases">
        <title>The complete genome sequence of Leeia sp. TBRC 13508.</title>
        <authorList>
            <person name="Charoenyingcharoen P."/>
            <person name="Yukphan P."/>
        </authorList>
    </citation>
    <scope>NUCLEOTIDE SEQUENCE</scope>
    <source>
        <strain evidence="1">TBRC 13508</strain>
    </source>
</reference>